<dbReference type="STRING" id="1156985.SAMN04488118_104296"/>
<protein>
    <submittedName>
        <fullName evidence="1">Uncharacterized protein</fullName>
    </submittedName>
</protein>
<dbReference type="Proteomes" id="UP000198767">
    <property type="component" value="Unassembled WGS sequence"/>
</dbReference>
<evidence type="ECO:0000313" key="1">
    <source>
        <dbReference type="EMBL" id="SCZ61815.1"/>
    </source>
</evidence>
<gene>
    <name evidence="1" type="ORF">SAMN04488118_104296</name>
</gene>
<dbReference type="EMBL" id="FMWG01000004">
    <property type="protein sequence ID" value="SCZ61815.1"/>
    <property type="molecule type" value="Genomic_DNA"/>
</dbReference>
<sequence length="207" mass="23381">MIPDPYNETPLEYVLTEHIAQMVGIVSHDMLEVFLEVPEIQNDIAQIIKQQLPELEELDEITNSVEIFLLGLDQTGLEQMAKVVCILTQAQAIKSSLRGDYLRRVSDYCGSRDVVKYCFDKTVPSISTMNSFEELENDALDHYTLYLKACLLGLLPHSYVSHFTSRFPASTLKIDTLDSWDATDKDNFRALIEIAIAISPNLAKNHA</sequence>
<reference evidence="1 2" key="1">
    <citation type="submission" date="2016-10" db="EMBL/GenBank/DDBJ databases">
        <authorList>
            <person name="de Groot N.N."/>
        </authorList>
    </citation>
    <scope>NUCLEOTIDE SEQUENCE [LARGE SCALE GENOMIC DNA]</scope>
    <source>
        <strain evidence="1 2">U95</strain>
    </source>
</reference>
<name>A0A1G5QIX9_9RHOB</name>
<proteinExistence type="predicted"/>
<dbReference type="AlphaFoldDB" id="A0A1G5QIX9"/>
<evidence type="ECO:0000313" key="2">
    <source>
        <dbReference type="Proteomes" id="UP000198767"/>
    </source>
</evidence>
<keyword evidence="2" id="KW-1185">Reference proteome</keyword>
<dbReference type="RefSeq" id="WP_090218095.1">
    <property type="nucleotide sequence ID" value="NZ_CANMPF010000016.1"/>
</dbReference>
<accession>A0A1G5QIX9</accession>
<organism evidence="1 2">
    <name type="scientific">Epibacterium ulvae</name>
    <dbReference type="NCBI Taxonomy" id="1156985"/>
    <lineage>
        <taxon>Bacteria</taxon>
        <taxon>Pseudomonadati</taxon>
        <taxon>Pseudomonadota</taxon>
        <taxon>Alphaproteobacteria</taxon>
        <taxon>Rhodobacterales</taxon>
        <taxon>Roseobacteraceae</taxon>
        <taxon>Epibacterium</taxon>
    </lineage>
</organism>